<dbReference type="RefSeq" id="WP_256709994.1">
    <property type="nucleotide sequence ID" value="NZ_CP101914.1"/>
</dbReference>
<dbReference type="InterPro" id="IPR036895">
    <property type="entry name" value="Uracil-DNA_glycosylase-like_sf"/>
</dbReference>
<name>A0ABY5K132_9BACI</name>
<accession>A0ABY5K132</accession>
<keyword evidence="2" id="KW-0378">Hydrolase</keyword>
<dbReference type="Proteomes" id="UP001059773">
    <property type="component" value="Chromosome"/>
</dbReference>
<reference evidence="2" key="1">
    <citation type="submission" date="2022-07" db="EMBL/GenBank/DDBJ databases">
        <title>FELIX.</title>
        <authorList>
            <person name="Wan K.H."/>
            <person name="Park S."/>
            <person name="Lawrence Q."/>
            <person name="Eichenberger J.P."/>
            <person name="Booth B.W."/>
            <person name="Piaggio A.J."/>
            <person name="Chandler J.C."/>
            <person name="Franklin A.B."/>
            <person name="Celniker S.E."/>
        </authorList>
    </citation>
    <scope>NUCLEOTIDE SEQUENCE</scope>
    <source>
        <strain evidence="2">QA-1986 374</strain>
    </source>
</reference>
<gene>
    <name evidence="2" type="ORF">NP439_10830</name>
</gene>
<evidence type="ECO:0000313" key="2">
    <source>
        <dbReference type="EMBL" id="UUI05093.1"/>
    </source>
</evidence>
<dbReference type="Pfam" id="PF03167">
    <property type="entry name" value="UDG"/>
    <property type="match status" value="1"/>
</dbReference>
<dbReference type="GO" id="GO:0033958">
    <property type="term" value="F:DNA-deoxyinosine glycosylase activity"/>
    <property type="evidence" value="ECO:0007669"/>
    <property type="project" value="UniProtKB-EC"/>
</dbReference>
<dbReference type="SMART" id="SM00987">
    <property type="entry name" value="UreE_C"/>
    <property type="match status" value="1"/>
</dbReference>
<dbReference type="CDD" id="cd10032">
    <property type="entry name" value="UDG-F6_HDG"/>
    <property type="match status" value="1"/>
</dbReference>
<keyword evidence="2" id="KW-0326">Glycosidase</keyword>
<organism evidence="2 3">
    <name type="scientific">Oceanobacillus jeddahense</name>
    <dbReference type="NCBI Taxonomy" id="1462527"/>
    <lineage>
        <taxon>Bacteria</taxon>
        <taxon>Bacillati</taxon>
        <taxon>Bacillota</taxon>
        <taxon>Bacilli</taxon>
        <taxon>Bacillales</taxon>
        <taxon>Bacillaceae</taxon>
        <taxon>Oceanobacillus</taxon>
    </lineage>
</organism>
<dbReference type="SMART" id="SM00986">
    <property type="entry name" value="UDG"/>
    <property type="match status" value="1"/>
</dbReference>
<sequence length="172" mass="19969">MMDKLQSFAPVTGNKPKVLIVGSMPGKKSLEEQEYYGNPRNHFWSIMYHILNENAVETYSEKIHIIKKHHLALWDTIGYCYREGSLDMHIEEEEPNDIPGLLKNYPSIQLIACNGTKAYQMFQKFISPRMQQEIDVIKLPSTSPIPGKYNKTFEEKIEAWRVVTSYLNDIKS</sequence>
<dbReference type="Gene3D" id="3.40.470.10">
    <property type="entry name" value="Uracil-DNA glycosylase-like domain"/>
    <property type="match status" value="1"/>
</dbReference>
<dbReference type="InterPro" id="IPR026353">
    <property type="entry name" value="Hypoxan-DNA_Glyclase"/>
</dbReference>
<evidence type="ECO:0000259" key="1">
    <source>
        <dbReference type="SMART" id="SM00986"/>
    </source>
</evidence>
<dbReference type="EMBL" id="CP101914">
    <property type="protein sequence ID" value="UUI05093.1"/>
    <property type="molecule type" value="Genomic_DNA"/>
</dbReference>
<feature type="domain" description="Uracil-DNA glycosylase-like" evidence="1">
    <location>
        <begin position="10"/>
        <end position="164"/>
    </location>
</feature>
<dbReference type="InterPro" id="IPR005122">
    <property type="entry name" value="Uracil-DNA_glycosylase-like"/>
</dbReference>
<keyword evidence="3" id="KW-1185">Reference proteome</keyword>
<protein>
    <submittedName>
        <fullName evidence="2">DNA-deoxyinosine glycosylase</fullName>
        <ecNumber evidence="2">3.2.2.15</ecNumber>
    </submittedName>
</protein>
<dbReference type="NCBIfam" id="TIGR04274">
    <property type="entry name" value="hypoxanDNAglyco"/>
    <property type="match status" value="1"/>
</dbReference>
<proteinExistence type="predicted"/>
<dbReference type="SUPFAM" id="SSF52141">
    <property type="entry name" value="Uracil-DNA glycosylase-like"/>
    <property type="match status" value="1"/>
</dbReference>
<evidence type="ECO:0000313" key="3">
    <source>
        <dbReference type="Proteomes" id="UP001059773"/>
    </source>
</evidence>
<dbReference type="EC" id="3.2.2.15" evidence="2"/>